<dbReference type="EMBL" id="HG996471">
    <property type="protein sequence ID" value="CAG1847980.1"/>
    <property type="molecule type" value="Genomic_DNA"/>
</dbReference>
<organism evidence="1">
    <name type="scientific">Musa acuminata subsp. malaccensis</name>
    <name type="common">Wild banana</name>
    <name type="synonym">Musa malaccensis</name>
    <dbReference type="NCBI Taxonomy" id="214687"/>
    <lineage>
        <taxon>Eukaryota</taxon>
        <taxon>Viridiplantae</taxon>
        <taxon>Streptophyta</taxon>
        <taxon>Embryophyta</taxon>
        <taxon>Tracheophyta</taxon>
        <taxon>Spermatophyta</taxon>
        <taxon>Magnoliopsida</taxon>
        <taxon>Liliopsida</taxon>
        <taxon>Zingiberales</taxon>
        <taxon>Musaceae</taxon>
        <taxon>Musa</taxon>
    </lineage>
</organism>
<sequence length="70" mass="8110">MYNLFVFVFWFEVPEMQDVTVLHFYDNVEQVNFVILLVSEGAHKLSYKRSSWSFGEAEGADVFSVQGLLV</sequence>
<evidence type="ECO:0000313" key="1">
    <source>
        <dbReference type="EMBL" id="CAG1847980.1"/>
    </source>
</evidence>
<name>A0A8D7AIL3_MUSAM</name>
<accession>A0A8D7AIL3</accession>
<gene>
    <name evidence="1" type="ORF">GSMUA_177750.1</name>
</gene>
<proteinExistence type="predicted"/>
<protein>
    <submittedName>
        <fullName evidence="1">(wild Malaysian banana) hypothetical protein</fullName>
    </submittedName>
</protein>
<reference evidence="1" key="1">
    <citation type="submission" date="2021-03" db="EMBL/GenBank/DDBJ databases">
        <authorList>
            <consortium name="Genoscope - CEA"/>
            <person name="William W."/>
        </authorList>
    </citation>
    <scope>NUCLEOTIDE SEQUENCE</scope>
    <source>
        <strain evidence="1">Doubled-haploid Pahang</strain>
    </source>
</reference>
<dbReference type="AlphaFoldDB" id="A0A8D7AIL3"/>